<evidence type="ECO:0000313" key="4">
    <source>
        <dbReference type="Proteomes" id="UP000316096"/>
    </source>
</evidence>
<organism evidence="3 4">
    <name type="scientific">Actinoallomurus bryophytorum</name>
    <dbReference type="NCBI Taxonomy" id="1490222"/>
    <lineage>
        <taxon>Bacteria</taxon>
        <taxon>Bacillati</taxon>
        <taxon>Actinomycetota</taxon>
        <taxon>Actinomycetes</taxon>
        <taxon>Streptosporangiales</taxon>
        <taxon>Thermomonosporaceae</taxon>
        <taxon>Actinoallomurus</taxon>
    </lineage>
</organism>
<comment type="caution">
    <text evidence="3">The sequence shown here is derived from an EMBL/GenBank/DDBJ whole genome shotgun (WGS) entry which is preliminary data.</text>
</comment>
<keyword evidence="2" id="KW-1133">Transmembrane helix</keyword>
<feature type="compositionally biased region" description="Pro residues" evidence="1">
    <location>
        <begin position="82"/>
        <end position="92"/>
    </location>
</feature>
<feature type="transmembrane region" description="Helical" evidence="2">
    <location>
        <begin position="24"/>
        <end position="46"/>
    </location>
</feature>
<evidence type="ECO:0000256" key="2">
    <source>
        <dbReference type="SAM" id="Phobius"/>
    </source>
</evidence>
<dbReference type="EMBL" id="VFOZ01000001">
    <property type="protein sequence ID" value="TQM01386.1"/>
    <property type="molecule type" value="Genomic_DNA"/>
</dbReference>
<accession>A0A543CWA1</accession>
<keyword evidence="4" id="KW-1185">Reference proteome</keyword>
<keyword evidence="2" id="KW-0812">Transmembrane</keyword>
<dbReference type="AlphaFoldDB" id="A0A543CWA1"/>
<name>A0A543CWA1_9ACTN</name>
<dbReference type="Proteomes" id="UP000316096">
    <property type="component" value="Unassembled WGS sequence"/>
</dbReference>
<reference evidence="3 4" key="1">
    <citation type="submission" date="2019-06" db="EMBL/GenBank/DDBJ databases">
        <title>Sequencing the genomes of 1000 actinobacteria strains.</title>
        <authorList>
            <person name="Klenk H.-P."/>
        </authorList>
    </citation>
    <scope>NUCLEOTIDE SEQUENCE [LARGE SCALE GENOMIC DNA]</scope>
    <source>
        <strain evidence="3 4">DSM 102200</strain>
    </source>
</reference>
<evidence type="ECO:0000256" key="1">
    <source>
        <dbReference type="SAM" id="MobiDB-lite"/>
    </source>
</evidence>
<dbReference type="PRINTS" id="PR01217">
    <property type="entry name" value="PRICHEXTENSN"/>
</dbReference>
<keyword evidence="2" id="KW-0472">Membrane</keyword>
<feature type="region of interest" description="Disordered" evidence="1">
    <location>
        <begin position="73"/>
        <end position="95"/>
    </location>
</feature>
<sequence>MGPGGWGPPTGPPGPPGKNNSGPVIAVAAVAALVLLGGGGAIVYALSSGDDPAPKPPVAVSTPPTTLPTVPPPTAFPTLPSFSPPTIPPLPTPSSSLDQSMLVQAGDCVRITGKSPHLKMLRASCGSAQYKVLKKFTGTADRTKCRSVSGYTTAFWAKSKKYSFLSYVLCLKHV</sequence>
<evidence type="ECO:0000313" key="3">
    <source>
        <dbReference type="EMBL" id="TQM01386.1"/>
    </source>
</evidence>
<proteinExistence type="predicted"/>
<protein>
    <submittedName>
        <fullName evidence="3">Uncharacterized protein</fullName>
    </submittedName>
</protein>
<gene>
    <name evidence="3" type="ORF">FB559_7144</name>
</gene>